<dbReference type="InterPro" id="IPR017946">
    <property type="entry name" value="PLC-like_Pdiesterase_TIM-brl"/>
</dbReference>
<proteinExistence type="predicted"/>
<accession>A0AAV2INP7</accession>
<dbReference type="PANTHER" id="PTHR10336">
    <property type="entry name" value="PHOSPHOINOSITIDE-SPECIFIC PHOSPHOLIPASE C FAMILY PROTEIN"/>
    <property type="match status" value="1"/>
</dbReference>
<evidence type="ECO:0000259" key="1">
    <source>
        <dbReference type="PROSITE" id="PS50004"/>
    </source>
</evidence>
<dbReference type="Gene3D" id="2.60.40.150">
    <property type="entry name" value="C2 domain"/>
    <property type="match status" value="1"/>
</dbReference>
<dbReference type="SUPFAM" id="SSF49562">
    <property type="entry name" value="C2 domain (Calcium/lipid-binding domain, CaLB)"/>
    <property type="match status" value="1"/>
</dbReference>
<dbReference type="EMBL" id="CAXITT010001696">
    <property type="protein sequence ID" value="CAL1548773.1"/>
    <property type="molecule type" value="Genomic_DNA"/>
</dbReference>
<dbReference type="GO" id="GO:0006629">
    <property type="term" value="P:lipid metabolic process"/>
    <property type="evidence" value="ECO:0007669"/>
    <property type="project" value="InterPro"/>
</dbReference>
<comment type="caution">
    <text evidence="3">The sequence shown here is derived from an EMBL/GenBank/DDBJ whole genome shotgun (WGS) entry which is preliminary data.</text>
</comment>
<dbReference type="Proteomes" id="UP001497497">
    <property type="component" value="Unassembled WGS sequence"/>
</dbReference>
<dbReference type="PROSITE" id="PS50004">
    <property type="entry name" value="C2"/>
    <property type="match status" value="1"/>
</dbReference>
<protein>
    <recommendedName>
        <fullName evidence="5">Phosphoinositide phospholipase C</fullName>
    </recommendedName>
</protein>
<evidence type="ECO:0000313" key="3">
    <source>
        <dbReference type="EMBL" id="CAL1548773.1"/>
    </source>
</evidence>
<dbReference type="InterPro" id="IPR001711">
    <property type="entry name" value="PLipase_C_Pinositol-sp_Y"/>
</dbReference>
<evidence type="ECO:0000259" key="2">
    <source>
        <dbReference type="PROSITE" id="PS50008"/>
    </source>
</evidence>
<dbReference type="SUPFAM" id="SSF51695">
    <property type="entry name" value="PLC-like phosphodiesterases"/>
    <property type="match status" value="1"/>
</dbReference>
<dbReference type="GO" id="GO:0035556">
    <property type="term" value="P:intracellular signal transduction"/>
    <property type="evidence" value="ECO:0007669"/>
    <property type="project" value="InterPro"/>
</dbReference>
<keyword evidence="4" id="KW-1185">Reference proteome</keyword>
<reference evidence="3 4" key="1">
    <citation type="submission" date="2024-04" db="EMBL/GenBank/DDBJ databases">
        <authorList>
            <consortium name="Genoscope - CEA"/>
            <person name="William W."/>
        </authorList>
    </citation>
    <scope>NUCLEOTIDE SEQUENCE [LARGE SCALE GENOMIC DNA]</scope>
</reference>
<evidence type="ECO:0008006" key="5">
    <source>
        <dbReference type="Google" id="ProtNLM"/>
    </source>
</evidence>
<dbReference type="GO" id="GO:0004435">
    <property type="term" value="F:phosphatidylinositol-4,5-bisphosphate phospholipase C activity"/>
    <property type="evidence" value="ECO:0007669"/>
    <property type="project" value="InterPro"/>
</dbReference>
<feature type="domain" description="PI-PLC Y-box" evidence="2">
    <location>
        <begin position="1"/>
        <end position="23"/>
    </location>
</feature>
<dbReference type="SMART" id="SM00239">
    <property type="entry name" value="C2"/>
    <property type="match status" value="1"/>
</dbReference>
<dbReference type="PROSITE" id="PS50008">
    <property type="entry name" value="PIPLC_Y_DOMAIN"/>
    <property type="match status" value="1"/>
</dbReference>
<dbReference type="AlphaFoldDB" id="A0AAV2INP7"/>
<dbReference type="Gene3D" id="3.20.20.190">
    <property type="entry name" value="Phosphatidylinositol (PI) phosphodiesterase"/>
    <property type="match status" value="1"/>
</dbReference>
<evidence type="ECO:0000313" key="4">
    <source>
        <dbReference type="Proteomes" id="UP001497497"/>
    </source>
</evidence>
<dbReference type="CDD" id="cd00275">
    <property type="entry name" value="C2_PLC_like"/>
    <property type="match status" value="1"/>
</dbReference>
<gene>
    <name evidence="3" type="ORF">GSLYS_00022090001</name>
</gene>
<organism evidence="3 4">
    <name type="scientific">Lymnaea stagnalis</name>
    <name type="common">Great pond snail</name>
    <name type="synonym">Helix stagnalis</name>
    <dbReference type="NCBI Taxonomy" id="6523"/>
    <lineage>
        <taxon>Eukaryota</taxon>
        <taxon>Metazoa</taxon>
        <taxon>Spiralia</taxon>
        <taxon>Lophotrochozoa</taxon>
        <taxon>Mollusca</taxon>
        <taxon>Gastropoda</taxon>
        <taxon>Heterobranchia</taxon>
        <taxon>Euthyneura</taxon>
        <taxon>Panpulmonata</taxon>
        <taxon>Hygrophila</taxon>
        <taxon>Lymnaeoidea</taxon>
        <taxon>Lymnaeidae</taxon>
        <taxon>Lymnaea</taxon>
    </lineage>
</organism>
<sequence>MQLNHGRFMDNGGVGYVLKPSILLSEEKFGVVNGTVPRSTNSMKILKISIISGFQIPKPKDSTKGEIIDPFIKVEVYGVPSDQAEYKTKVIENNGFNPRWYETCSFKLRVPELALVRFTVKDEDRGKDDFIGYYCLPVSSIQEGFRHFPLYDKNGDLYSQSLIFTHITLTSA</sequence>
<dbReference type="Pfam" id="PF00168">
    <property type="entry name" value="C2"/>
    <property type="match status" value="1"/>
</dbReference>
<dbReference type="PANTHER" id="PTHR10336:SF209">
    <property type="entry name" value="PHOSPHOINOSITIDE PHOSPHOLIPASE C"/>
    <property type="match status" value="1"/>
</dbReference>
<dbReference type="InterPro" id="IPR000008">
    <property type="entry name" value="C2_dom"/>
</dbReference>
<dbReference type="InterPro" id="IPR001192">
    <property type="entry name" value="PI-PLC_fam"/>
</dbReference>
<name>A0AAV2INP7_LYMST</name>
<feature type="domain" description="C2" evidence="1">
    <location>
        <begin position="32"/>
        <end position="152"/>
    </location>
</feature>
<dbReference type="InterPro" id="IPR035892">
    <property type="entry name" value="C2_domain_sf"/>
</dbReference>